<comment type="similarity">
    <text evidence="2 5">Belongs to the GRF family.</text>
</comment>
<evidence type="ECO:0000256" key="6">
    <source>
        <dbReference type="SAM" id="MobiDB-lite"/>
    </source>
</evidence>
<keyword evidence="5" id="KW-0010">Activator</keyword>
<dbReference type="Pfam" id="PF08880">
    <property type="entry name" value="QLQ"/>
    <property type="match status" value="1"/>
</dbReference>
<dbReference type="Gramene" id="OE9A056251T4">
    <property type="protein sequence ID" value="OE9A056251C4"/>
    <property type="gene ID" value="OE9A056251"/>
</dbReference>
<comment type="domain">
    <text evidence="5">The QLQ domain and WRC domain may be involved in protein-protein interaction and DNA-binding, respectively.</text>
</comment>
<feature type="region of interest" description="Disordered" evidence="6">
    <location>
        <begin position="131"/>
        <end position="178"/>
    </location>
</feature>
<dbReference type="GO" id="GO:0099402">
    <property type="term" value="P:plant organ development"/>
    <property type="evidence" value="ECO:0007669"/>
    <property type="project" value="UniProtKB-ARBA"/>
</dbReference>
<evidence type="ECO:0000256" key="1">
    <source>
        <dbReference type="ARBA" id="ARBA00004123"/>
    </source>
</evidence>
<comment type="subcellular location">
    <subcellularLocation>
        <location evidence="1 4 5">Nucleus</location>
    </subcellularLocation>
</comment>
<evidence type="ECO:0000259" key="8">
    <source>
        <dbReference type="PROSITE" id="PS51667"/>
    </source>
</evidence>
<dbReference type="Proteomes" id="UP000594638">
    <property type="component" value="Unassembled WGS sequence"/>
</dbReference>
<accession>A0A8S0RMC6</accession>
<organism evidence="9 10">
    <name type="scientific">Olea europaea subsp. europaea</name>
    <dbReference type="NCBI Taxonomy" id="158383"/>
    <lineage>
        <taxon>Eukaryota</taxon>
        <taxon>Viridiplantae</taxon>
        <taxon>Streptophyta</taxon>
        <taxon>Embryophyta</taxon>
        <taxon>Tracheophyta</taxon>
        <taxon>Spermatophyta</taxon>
        <taxon>Magnoliopsida</taxon>
        <taxon>eudicotyledons</taxon>
        <taxon>Gunneridae</taxon>
        <taxon>Pentapetalae</taxon>
        <taxon>asterids</taxon>
        <taxon>lamiids</taxon>
        <taxon>Lamiales</taxon>
        <taxon>Oleaceae</taxon>
        <taxon>Oleeae</taxon>
        <taxon>Olea</taxon>
    </lineage>
</organism>
<feature type="domain" description="WRC" evidence="8">
    <location>
        <begin position="103"/>
        <end position="147"/>
    </location>
</feature>
<feature type="domain" description="QLQ" evidence="7">
    <location>
        <begin position="61"/>
        <end position="96"/>
    </location>
</feature>
<keyword evidence="3 4" id="KW-0539">Nucleus</keyword>
<sequence length="403" mass="43624">MENSVNGGWPSWKHGGDGGSVVARKLQTYNIFSPCETNSSVTATAFKSAGGNELAANMGNPFTSAQRKELERQAMIYNYLMASIPVPADLLFPAPPSPSISSTGHLERCKRTDGKKWRCSRDVVPNHKYCERHLQKSRPRSRKPVEVKNQKKNPLLFNPKTDPSISTSSSKKYERGLGSIEGGMDAGQKWQHLVDASIGFGDEGSIYSSIASVFHRDYVQQQPLNMFQASEDVFKCIRGGESNIGAFYNPDLVFLDKQPRGLIDENGYFESSVSSEHGNLSTCSLDLSMVMGAGNVLDEEMRENQEEFGVEDSRLLRPVSWMSFAQGGPLAEALRPGSVAGGGGSIPGSPYDSISTTATTVSSPSGVLHWTLLSHSDSSVCNSPTTLAAATAPSQKPAKFLEN</sequence>
<evidence type="ECO:0000256" key="3">
    <source>
        <dbReference type="ARBA" id="ARBA00023242"/>
    </source>
</evidence>
<dbReference type="PANTHER" id="PTHR31602:SF101">
    <property type="entry name" value="GROWTH-REGULATING FACTOR 7"/>
    <property type="match status" value="1"/>
</dbReference>
<dbReference type="OrthoDB" id="1937002at2759"/>
<dbReference type="PROSITE" id="PS51666">
    <property type="entry name" value="QLQ"/>
    <property type="match status" value="1"/>
</dbReference>
<dbReference type="InterPro" id="IPR031137">
    <property type="entry name" value="GRF"/>
</dbReference>
<name>A0A8S0RMC6_OLEEU</name>
<dbReference type="Pfam" id="PF08879">
    <property type="entry name" value="WRC"/>
    <property type="match status" value="1"/>
</dbReference>
<comment type="function">
    <text evidence="5">Transcription activator.</text>
</comment>
<dbReference type="GO" id="GO:0006355">
    <property type="term" value="P:regulation of DNA-templated transcription"/>
    <property type="evidence" value="ECO:0007669"/>
    <property type="project" value="InterPro"/>
</dbReference>
<evidence type="ECO:0000256" key="5">
    <source>
        <dbReference type="RuleBase" id="RU367127"/>
    </source>
</evidence>
<dbReference type="PROSITE" id="PS51667">
    <property type="entry name" value="WRC"/>
    <property type="match status" value="1"/>
</dbReference>
<dbReference type="GO" id="GO:0006351">
    <property type="term" value="P:DNA-templated transcription"/>
    <property type="evidence" value="ECO:0007669"/>
    <property type="project" value="UniProtKB-UniRule"/>
</dbReference>
<keyword evidence="10" id="KW-1185">Reference proteome</keyword>
<gene>
    <name evidence="9" type="ORF">OLEA9_A056251</name>
</gene>
<dbReference type="PANTHER" id="PTHR31602">
    <property type="entry name" value="GROWTH-REGULATING FACTOR 5"/>
    <property type="match status" value="1"/>
</dbReference>
<dbReference type="AlphaFoldDB" id="A0A8S0RMC6"/>
<evidence type="ECO:0000259" key="7">
    <source>
        <dbReference type="PROSITE" id="PS51666"/>
    </source>
</evidence>
<dbReference type="InterPro" id="IPR014978">
    <property type="entry name" value="Gln-Leu-Gln_QLQ"/>
</dbReference>
<dbReference type="GO" id="GO:0005634">
    <property type="term" value="C:nucleus"/>
    <property type="evidence" value="ECO:0007669"/>
    <property type="project" value="UniProtKB-SubCell"/>
</dbReference>
<feature type="compositionally biased region" description="Polar residues" evidence="6">
    <location>
        <begin position="161"/>
        <end position="170"/>
    </location>
</feature>
<evidence type="ECO:0000256" key="2">
    <source>
        <dbReference type="ARBA" id="ARBA00008122"/>
    </source>
</evidence>
<dbReference type="InterPro" id="IPR014977">
    <property type="entry name" value="WRC_dom"/>
</dbReference>
<keyword evidence="5" id="KW-0805">Transcription regulation</keyword>
<keyword evidence="5" id="KW-0804">Transcription</keyword>
<dbReference type="SMART" id="SM00951">
    <property type="entry name" value="QLQ"/>
    <property type="match status" value="1"/>
</dbReference>
<protein>
    <recommendedName>
        <fullName evidence="5">Growth-regulating factor</fullName>
    </recommendedName>
</protein>
<proteinExistence type="inferred from homology"/>
<feature type="short sequence motif" description="Bipartite nuclear localization signal" evidence="4">
    <location>
        <begin position="108"/>
        <end position="118"/>
    </location>
</feature>
<dbReference type="EMBL" id="CACTIH010003638">
    <property type="protein sequence ID" value="CAA2979982.1"/>
    <property type="molecule type" value="Genomic_DNA"/>
</dbReference>
<feature type="short sequence motif" description="Bipartite nuclear localization signal" evidence="4">
    <location>
        <begin position="136"/>
        <end position="143"/>
    </location>
</feature>
<dbReference type="GO" id="GO:0005524">
    <property type="term" value="F:ATP binding"/>
    <property type="evidence" value="ECO:0007669"/>
    <property type="project" value="UniProtKB-UniRule"/>
</dbReference>
<comment type="caution">
    <text evidence="9">The sequence shown here is derived from an EMBL/GenBank/DDBJ whole genome shotgun (WGS) entry which is preliminary data.</text>
</comment>
<evidence type="ECO:0000256" key="4">
    <source>
        <dbReference type="PROSITE-ProRule" id="PRU01002"/>
    </source>
</evidence>
<evidence type="ECO:0000313" key="9">
    <source>
        <dbReference type="EMBL" id="CAA2979982.1"/>
    </source>
</evidence>
<reference evidence="9 10" key="1">
    <citation type="submission" date="2019-12" db="EMBL/GenBank/DDBJ databases">
        <authorList>
            <person name="Alioto T."/>
            <person name="Alioto T."/>
            <person name="Gomez Garrido J."/>
        </authorList>
    </citation>
    <scope>NUCLEOTIDE SEQUENCE [LARGE SCALE GENOMIC DNA]</scope>
</reference>
<evidence type="ECO:0000313" key="10">
    <source>
        <dbReference type="Proteomes" id="UP000594638"/>
    </source>
</evidence>